<dbReference type="GO" id="GO:0043235">
    <property type="term" value="C:receptor complex"/>
    <property type="evidence" value="ECO:0007669"/>
    <property type="project" value="TreeGrafter"/>
</dbReference>
<comment type="catalytic activity">
    <reaction evidence="13">
        <text>L-tyrosyl-[protein] + ATP = O-phospho-L-tyrosyl-[protein] + ADP + H(+)</text>
        <dbReference type="Rhea" id="RHEA:10596"/>
        <dbReference type="Rhea" id="RHEA-COMP:10136"/>
        <dbReference type="Rhea" id="RHEA-COMP:20101"/>
        <dbReference type="ChEBI" id="CHEBI:15378"/>
        <dbReference type="ChEBI" id="CHEBI:30616"/>
        <dbReference type="ChEBI" id="CHEBI:46858"/>
        <dbReference type="ChEBI" id="CHEBI:61978"/>
        <dbReference type="ChEBI" id="CHEBI:456216"/>
        <dbReference type="EC" id="2.7.10.1"/>
    </reaction>
</comment>
<evidence type="ECO:0000256" key="9">
    <source>
        <dbReference type="ARBA" id="ARBA00023136"/>
    </source>
</evidence>
<feature type="transmembrane region" description="Helical" evidence="15">
    <location>
        <begin position="189"/>
        <end position="213"/>
    </location>
</feature>
<dbReference type="InterPro" id="IPR038677">
    <property type="entry name" value="WIF_sf"/>
</dbReference>
<reference evidence="19 20" key="1">
    <citation type="submission" date="2023-03" db="EMBL/GenBank/DDBJ databases">
        <title>High-quality genome of Scylla paramamosain provides insights in environmental adaptation.</title>
        <authorList>
            <person name="Zhang L."/>
        </authorList>
    </citation>
    <scope>NUCLEOTIDE SEQUENCE [LARGE SCALE GENOMIC DNA]</scope>
    <source>
        <strain evidence="19">LZ_2023a</strain>
        <tissue evidence="19">Muscle</tissue>
    </source>
</reference>
<dbReference type="Gene3D" id="3.30.200.20">
    <property type="entry name" value="Phosphorylase Kinase, domain 1"/>
    <property type="match status" value="1"/>
</dbReference>
<keyword evidence="20" id="KW-1185">Reference proteome</keyword>
<dbReference type="PANTHER" id="PTHR24416">
    <property type="entry name" value="TYROSINE-PROTEIN KINASE RECEPTOR"/>
    <property type="match status" value="1"/>
</dbReference>
<dbReference type="Gene3D" id="2.60.40.2170">
    <property type="entry name" value="Wnt, WIF domain"/>
    <property type="match status" value="1"/>
</dbReference>
<dbReference type="Gene3D" id="1.10.510.10">
    <property type="entry name" value="Transferase(Phosphotransferase) domain 1"/>
    <property type="match status" value="1"/>
</dbReference>
<dbReference type="GO" id="GO:0005886">
    <property type="term" value="C:plasma membrane"/>
    <property type="evidence" value="ECO:0007669"/>
    <property type="project" value="UniProtKB-SubCell"/>
</dbReference>
<evidence type="ECO:0000256" key="6">
    <source>
        <dbReference type="ARBA" id="ARBA00022777"/>
    </source>
</evidence>
<dbReference type="EMBL" id="JARAKH010000001">
    <property type="protein sequence ID" value="KAK8407468.1"/>
    <property type="molecule type" value="Genomic_DNA"/>
</dbReference>
<evidence type="ECO:0000256" key="12">
    <source>
        <dbReference type="ARBA" id="ARBA00023180"/>
    </source>
</evidence>
<dbReference type="SUPFAM" id="SSF56112">
    <property type="entry name" value="Protein kinase-like (PK-like)"/>
    <property type="match status" value="1"/>
</dbReference>
<evidence type="ECO:0000259" key="18">
    <source>
        <dbReference type="PROSITE" id="PS50814"/>
    </source>
</evidence>
<feature type="domain" description="WIF" evidence="18">
    <location>
        <begin position="26"/>
        <end position="162"/>
    </location>
</feature>
<feature type="region of interest" description="Disordered" evidence="14">
    <location>
        <begin position="298"/>
        <end position="330"/>
    </location>
</feature>
<evidence type="ECO:0000256" key="10">
    <source>
        <dbReference type="ARBA" id="ARBA00023137"/>
    </source>
</evidence>
<dbReference type="Pfam" id="PF07714">
    <property type="entry name" value="PK_Tyr_Ser-Thr"/>
    <property type="match status" value="1"/>
</dbReference>
<dbReference type="PROSITE" id="PS50814">
    <property type="entry name" value="WIF"/>
    <property type="match status" value="1"/>
</dbReference>
<dbReference type="InterPro" id="IPR011009">
    <property type="entry name" value="Kinase-like_dom_sf"/>
</dbReference>
<keyword evidence="10" id="KW-0829">Tyrosine-protein kinase</keyword>
<evidence type="ECO:0000256" key="15">
    <source>
        <dbReference type="SAM" id="Phobius"/>
    </source>
</evidence>
<evidence type="ECO:0000256" key="8">
    <source>
        <dbReference type="ARBA" id="ARBA00022989"/>
    </source>
</evidence>
<keyword evidence="3 15" id="KW-0812">Transmembrane</keyword>
<evidence type="ECO:0000256" key="4">
    <source>
        <dbReference type="ARBA" id="ARBA00022729"/>
    </source>
</evidence>
<evidence type="ECO:0000256" key="5">
    <source>
        <dbReference type="ARBA" id="ARBA00022741"/>
    </source>
</evidence>
<dbReference type="FunFam" id="1.10.510.10:FF:001512">
    <property type="entry name" value="Receptor tyrosine-protein kinase erbB-2"/>
    <property type="match status" value="1"/>
</dbReference>
<dbReference type="GO" id="GO:0004714">
    <property type="term" value="F:transmembrane receptor protein tyrosine kinase activity"/>
    <property type="evidence" value="ECO:0007669"/>
    <property type="project" value="UniProtKB-EC"/>
</dbReference>
<dbReference type="Pfam" id="PF02019">
    <property type="entry name" value="WIF"/>
    <property type="match status" value="1"/>
</dbReference>
<dbReference type="PROSITE" id="PS00109">
    <property type="entry name" value="PROTEIN_KINASE_TYR"/>
    <property type="match status" value="1"/>
</dbReference>
<dbReference type="InterPro" id="IPR008266">
    <property type="entry name" value="Tyr_kinase_AS"/>
</dbReference>
<keyword evidence="4 16" id="KW-0732">Signal</keyword>
<comment type="caution">
    <text evidence="19">The sequence shown here is derived from an EMBL/GenBank/DDBJ whole genome shotgun (WGS) entry which is preliminary data.</text>
</comment>
<feature type="signal peptide" evidence="16">
    <location>
        <begin position="1"/>
        <end position="22"/>
    </location>
</feature>
<keyword evidence="9 15" id="KW-0472">Membrane</keyword>
<evidence type="ECO:0000256" key="11">
    <source>
        <dbReference type="ARBA" id="ARBA00023170"/>
    </source>
</evidence>
<evidence type="ECO:0000256" key="3">
    <source>
        <dbReference type="ARBA" id="ARBA00022692"/>
    </source>
</evidence>
<gene>
    <name evidence="19" type="ORF">O3P69_002188</name>
</gene>
<dbReference type="GO" id="GO:0007409">
    <property type="term" value="P:axonogenesis"/>
    <property type="evidence" value="ECO:0007669"/>
    <property type="project" value="TreeGrafter"/>
</dbReference>
<keyword evidence="2" id="KW-0808">Transferase</keyword>
<keyword evidence="5" id="KW-0547">Nucleotide-binding</keyword>
<dbReference type="AlphaFoldDB" id="A0AAW0V7D0"/>
<dbReference type="InterPro" id="IPR003306">
    <property type="entry name" value="WIF"/>
</dbReference>
<feature type="compositionally biased region" description="Basic and acidic residues" evidence="14">
    <location>
        <begin position="304"/>
        <end position="318"/>
    </location>
</feature>
<keyword evidence="6" id="KW-0418">Kinase</keyword>
<dbReference type="PROSITE" id="PS50011">
    <property type="entry name" value="PROTEIN_KINASE_DOM"/>
    <property type="match status" value="1"/>
</dbReference>
<proteinExistence type="predicted"/>
<dbReference type="PRINTS" id="PR00109">
    <property type="entry name" value="TYRKINASE"/>
</dbReference>
<dbReference type="GO" id="GO:0007169">
    <property type="term" value="P:cell surface receptor protein tyrosine kinase signaling pathway"/>
    <property type="evidence" value="ECO:0007669"/>
    <property type="project" value="TreeGrafter"/>
</dbReference>
<dbReference type="InterPro" id="IPR050122">
    <property type="entry name" value="RTK"/>
</dbReference>
<evidence type="ECO:0000313" key="19">
    <source>
        <dbReference type="EMBL" id="KAK8407468.1"/>
    </source>
</evidence>
<dbReference type="GO" id="GO:0005524">
    <property type="term" value="F:ATP binding"/>
    <property type="evidence" value="ECO:0007669"/>
    <property type="project" value="UniProtKB-KW"/>
</dbReference>
<keyword evidence="7" id="KW-0067">ATP-binding</keyword>
<dbReference type="InterPro" id="IPR000719">
    <property type="entry name" value="Prot_kinase_dom"/>
</dbReference>
<keyword evidence="12" id="KW-0325">Glycoprotein</keyword>
<comment type="subcellular location">
    <subcellularLocation>
        <location evidence="1">Cell membrane</location>
        <topology evidence="1">Single-pass membrane protein</topology>
    </subcellularLocation>
</comment>
<evidence type="ECO:0000256" key="16">
    <source>
        <dbReference type="SAM" id="SignalP"/>
    </source>
</evidence>
<dbReference type="InterPro" id="IPR001245">
    <property type="entry name" value="Ser-Thr/Tyr_kinase_cat_dom"/>
</dbReference>
<evidence type="ECO:0000256" key="13">
    <source>
        <dbReference type="ARBA" id="ARBA00051243"/>
    </source>
</evidence>
<protein>
    <submittedName>
        <fullName evidence="19">Uncharacterized protein</fullName>
    </submittedName>
</protein>
<dbReference type="PANTHER" id="PTHR24416:SF349">
    <property type="entry name" value="TYROSINE-PROTEIN KINASE RYK"/>
    <property type="match status" value="1"/>
</dbReference>
<name>A0AAW0V7D0_SCYPA</name>
<accession>A0AAW0V7D0</accession>
<keyword evidence="8 15" id="KW-1133">Transmembrane helix</keyword>
<evidence type="ECO:0000256" key="14">
    <source>
        <dbReference type="SAM" id="MobiDB-lite"/>
    </source>
</evidence>
<feature type="domain" description="Protein kinase" evidence="17">
    <location>
        <begin position="356"/>
        <end position="622"/>
    </location>
</feature>
<evidence type="ECO:0000313" key="20">
    <source>
        <dbReference type="Proteomes" id="UP001487740"/>
    </source>
</evidence>
<dbReference type="Proteomes" id="UP001487740">
    <property type="component" value="Unassembled WGS sequence"/>
</dbReference>
<dbReference type="SMART" id="SM00469">
    <property type="entry name" value="WIF"/>
    <property type="match status" value="1"/>
</dbReference>
<evidence type="ECO:0000256" key="1">
    <source>
        <dbReference type="ARBA" id="ARBA00004162"/>
    </source>
</evidence>
<evidence type="ECO:0000256" key="7">
    <source>
        <dbReference type="ARBA" id="ARBA00022840"/>
    </source>
</evidence>
<evidence type="ECO:0000256" key="2">
    <source>
        <dbReference type="ARBA" id="ARBA00022679"/>
    </source>
</evidence>
<organism evidence="19 20">
    <name type="scientific">Scylla paramamosain</name>
    <name type="common">Mud crab</name>
    <dbReference type="NCBI Taxonomy" id="85552"/>
    <lineage>
        <taxon>Eukaryota</taxon>
        <taxon>Metazoa</taxon>
        <taxon>Ecdysozoa</taxon>
        <taxon>Arthropoda</taxon>
        <taxon>Crustacea</taxon>
        <taxon>Multicrustacea</taxon>
        <taxon>Malacostraca</taxon>
        <taxon>Eumalacostraca</taxon>
        <taxon>Eucarida</taxon>
        <taxon>Decapoda</taxon>
        <taxon>Pleocyemata</taxon>
        <taxon>Brachyura</taxon>
        <taxon>Eubrachyura</taxon>
        <taxon>Portunoidea</taxon>
        <taxon>Portunidae</taxon>
        <taxon>Portuninae</taxon>
        <taxon>Scylla</taxon>
    </lineage>
</organism>
<sequence>MASVRVLLTAALVVVMMGVGTANFNLYLTQAEVKRILGLTAELYYVREGVVNDYALNWRVPVAANVHRLYFKWQALTKKPVLYNMAIWTNETEPPGPSPMAPPSVNVSLTGTVPTEPLTFRLDLPCLGIRSAEVDVILNINVTSPRPRQPPTVLYFMRRKICLEGQSAETYAPHLGPPGERGGEVSMPVAYYVVPSLAGLTLVLTIIGLAAYVRRRRLKRDRDHRILDVNDLGVKARPMTNSTLLRAATPNNNTYTLPSSITINSYASLRKLTTPITPLTPLTPAHAHNQVSTTVSLTQCSRESGSRDACDASRDSGSRDTCQSSSSLSRSEVIVDPSAAELQERFRQMEVERQRVRLTAVAHEGSFGRVFRGWIQRDRPEQDQQVLIKTVTEGAPHDEVVALYREGTHLFNLYHRNVLTMVGISFADNSSPFLIYPFHGYQNLKQYLQEHRGGHLRAAELVELAVQAAHGLAFLHTANVLHGDVAARNCVVSEKLQLRITDAALSRDLFPSDYESAGAELARPIKWMAYEVITDRVISTSSDVWSYGVLLWELTTLAQQPYVEVAACEMAEYLRDGYRLAQPLNCPDDLYKVMAFCWAIHPHDRPHAKLILDYLAAFHQQLNSFI</sequence>
<evidence type="ECO:0000259" key="17">
    <source>
        <dbReference type="PROSITE" id="PS50011"/>
    </source>
</evidence>
<feature type="chain" id="PRO_5043530662" evidence="16">
    <location>
        <begin position="23"/>
        <end position="626"/>
    </location>
</feature>
<dbReference type="GO" id="GO:0050793">
    <property type="term" value="P:regulation of developmental process"/>
    <property type="evidence" value="ECO:0007669"/>
    <property type="project" value="UniProtKB-ARBA"/>
</dbReference>
<dbReference type="GO" id="GO:0010976">
    <property type="term" value="P:positive regulation of neuron projection development"/>
    <property type="evidence" value="ECO:0007669"/>
    <property type="project" value="TreeGrafter"/>
</dbReference>
<dbReference type="GO" id="GO:0051897">
    <property type="term" value="P:positive regulation of phosphatidylinositol 3-kinase/protein kinase B signal transduction"/>
    <property type="evidence" value="ECO:0007669"/>
    <property type="project" value="TreeGrafter"/>
</dbReference>
<keyword evidence="11" id="KW-0675">Receptor</keyword>